<feature type="domain" description="FAD/NAD(P)-binding" evidence="13">
    <location>
        <begin position="5"/>
        <end position="317"/>
    </location>
</feature>
<dbReference type="GO" id="GO:0045454">
    <property type="term" value="P:cell redox homeostasis"/>
    <property type="evidence" value="ECO:0007669"/>
    <property type="project" value="InterPro"/>
</dbReference>
<dbReference type="PIRSF" id="PIRSF000350">
    <property type="entry name" value="Mercury_reductase_MerA"/>
    <property type="match status" value="1"/>
</dbReference>
<evidence type="ECO:0000256" key="8">
    <source>
        <dbReference type="PIRSR" id="PIRSR000350-2"/>
    </source>
</evidence>
<evidence type="ECO:0000313" key="15">
    <source>
        <dbReference type="Proteomes" id="UP000218765"/>
    </source>
</evidence>
<evidence type="ECO:0000256" key="7">
    <source>
        <dbReference type="ARBA" id="ARBA00023284"/>
    </source>
</evidence>
<dbReference type="Gene3D" id="3.30.390.30">
    <property type="match status" value="1"/>
</dbReference>
<dbReference type="FunFam" id="3.30.390.30:FF:000003">
    <property type="entry name" value="Glutathione reductase"/>
    <property type="match status" value="1"/>
</dbReference>
<dbReference type="GO" id="GO:0006749">
    <property type="term" value="P:glutathione metabolic process"/>
    <property type="evidence" value="ECO:0007669"/>
    <property type="project" value="InterPro"/>
</dbReference>
<feature type="binding site" evidence="9">
    <location>
        <position position="51"/>
    </location>
    <ligand>
        <name>FAD</name>
        <dbReference type="ChEBI" id="CHEBI:57692"/>
    </ligand>
</feature>
<evidence type="ECO:0000256" key="3">
    <source>
        <dbReference type="ARBA" id="ARBA00022630"/>
    </source>
</evidence>
<keyword evidence="15" id="KW-1185">Reference proteome</keyword>
<dbReference type="GO" id="GO:0050661">
    <property type="term" value="F:NADP binding"/>
    <property type="evidence" value="ECO:0007669"/>
    <property type="project" value="InterPro"/>
</dbReference>
<keyword evidence="6" id="KW-1015">Disulfide bond</keyword>
<dbReference type="InterPro" id="IPR046952">
    <property type="entry name" value="GSHR/TRXR-like"/>
</dbReference>
<keyword evidence="7 11" id="KW-0676">Redox-active center</keyword>
<evidence type="ECO:0000256" key="9">
    <source>
        <dbReference type="PIRSR" id="PIRSR000350-3"/>
    </source>
</evidence>
<dbReference type="GO" id="GO:0005829">
    <property type="term" value="C:cytosol"/>
    <property type="evidence" value="ECO:0007669"/>
    <property type="project" value="TreeGrafter"/>
</dbReference>
<keyword evidence="4 9" id="KW-0274">FAD</keyword>
<dbReference type="Pfam" id="PF02852">
    <property type="entry name" value="Pyr_redox_dim"/>
    <property type="match status" value="1"/>
</dbReference>
<gene>
    <name evidence="14" type="ORF">FOKN1_0501</name>
</gene>
<dbReference type="SUPFAM" id="SSF51905">
    <property type="entry name" value="FAD/NAD(P)-binding domain"/>
    <property type="match status" value="1"/>
</dbReference>
<dbReference type="KEGG" id="ttc:FOKN1_0501"/>
<name>A0A1Z4VN21_9GAMM</name>
<dbReference type="NCBIfam" id="TIGR01421">
    <property type="entry name" value="gluta_reduc_1"/>
    <property type="match status" value="1"/>
</dbReference>
<dbReference type="Proteomes" id="UP000218765">
    <property type="component" value="Chromosome"/>
</dbReference>
<dbReference type="OrthoDB" id="9800167at2"/>
<dbReference type="GO" id="GO:0004362">
    <property type="term" value="F:glutathione-disulfide reductase (NADPH) activity"/>
    <property type="evidence" value="ECO:0007669"/>
    <property type="project" value="InterPro"/>
</dbReference>
<keyword evidence="9" id="KW-0520">NAD</keyword>
<dbReference type="Gene3D" id="3.50.50.60">
    <property type="entry name" value="FAD/NAD(P)-binding domain"/>
    <property type="match status" value="2"/>
</dbReference>
<keyword evidence="3 11" id="KW-0285">Flavoprotein</keyword>
<evidence type="ECO:0000259" key="13">
    <source>
        <dbReference type="Pfam" id="PF07992"/>
    </source>
</evidence>
<keyword evidence="5 11" id="KW-0560">Oxidoreductase</keyword>
<evidence type="ECO:0000256" key="11">
    <source>
        <dbReference type="RuleBase" id="RU003691"/>
    </source>
</evidence>
<evidence type="ECO:0000256" key="5">
    <source>
        <dbReference type="ARBA" id="ARBA00023002"/>
    </source>
</evidence>
<evidence type="ECO:0000256" key="10">
    <source>
        <dbReference type="PIRSR" id="PIRSR000350-4"/>
    </source>
</evidence>
<dbReference type="PANTHER" id="PTHR42737:SF2">
    <property type="entry name" value="GLUTATHIONE REDUCTASE"/>
    <property type="match status" value="1"/>
</dbReference>
<feature type="binding site" evidence="9">
    <location>
        <begin position="173"/>
        <end position="180"/>
    </location>
    <ligand>
        <name>NAD(+)</name>
        <dbReference type="ChEBI" id="CHEBI:57540"/>
    </ligand>
</feature>
<dbReference type="EMBL" id="AP018052">
    <property type="protein sequence ID" value="BAZ92905.1"/>
    <property type="molecule type" value="Genomic_DNA"/>
</dbReference>
<dbReference type="GO" id="GO:0034599">
    <property type="term" value="P:cellular response to oxidative stress"/>
    <property type="evidence" value="ECO:0007669"/>
    <property type="project" value="TreeGrafter"/>
</dbReference>
<evidence type="ECO:0000256" key="1">
    <source>
        <dbReference type="ARBA" id="ARBA00007532"/>
    </source>
</evidence>
<dbReference type="InterPro" id="IPR036188">
    <property type="entry name" value="FAD/NAD-bd_sf"/>
</dbReference>
<feature type="active site" description="Proton acceptor" evidence="8">
    <location>
        <position position="436"/>
    </location>
</feature>
<comment type="subunit">
    <text evidence="2">Homodimer.</text>
</comment>
<dbReference type="InterPro" id="IPR004099">
    <property type="entry name" value="Pyr_nucl-diS_OxRdtase_dimer"/>
</dbReference>
<dbReference type="PRINTS" id="PR00411">
    <property type="entry name" value="PNDRDTASEI"/>
</dbReference>
<dbReference type="InterPro" id="IPR001100">
    <property type="entry name" value="Pyr_nuc-diS_OxRdtase"/>
</dbReference>
<dbReference type="PRINTS" id="PR00368">
    <property type="entry name" value="FADPNR"/>
</dbReference>
<dbReference type="InterPro" id="IPR023753">
    <property type="entry name" value="FAD/NAD-binding_dom"/>
</dbReference>
<dbReference type="InterPro" id="IPR012999">
    <property type="entry name" value="Pyr_OxRdtase_I_AS"/>
</dbReference>
<evidence type="ECO:0000259" key="12">
    <source>
        <dbReference type="Pfam" id="PF02852"/>
    </source>
</evidence>
<dbReference type="InterPro" id="IPR016156">
    <property type="entry name" value="FAD/NAD-linked_Rdtase_dimer_sf"/>
</dbReference>
<accession>A0A1Z4VN21</accession>
<evidence type="ECO:0000256" key="4">
    <source>
        <dbReference type="ARBA" id="ARBA00022827"/>
    </source>
</evidence>
<organism evidence="14 15">
    <name type="scientific">Thiohalobacter thiocyanaticus</name>
    <dbReference type="NCBI Taxonomy" id="585455"/>
    <lineage>
        <taxon>Bacteria</taxon>
        <taxon>Pseudomonadati</taxon>
        <taxon>Pseudomonadota</taxon>
        <taxon>Gammaproteobacteria</taxon>
        <taxon>Thiohalobacterales</taxon>
        <taxon>Thiohalobacteraceae</taxon>
        <taxon>Thiohalobacter</taxon>
    </lineage>
</organism>
<comment type="cofactor">
    <cofactor evidence="9">
        <name>FAD</name>
        <dbReference type="ChEBI" id="CHEBI:57692"/>
    </cofactor>
    <text evidence="9">Binds 1 FAD per subunit.</text>
</comment>
<dbReference type="GO" id="GO:0050660">
    <property type="term" value="F:flavin adenine dinucleotide binding"/>
    <property type="evidence" value="ECO:0007669"/>
    <property type="project" value="InterPro"/>
</dbReference>
<dbReference type="Pfam" id="PF07992">
    <property type="entry name" value="Pyr_redox_2"/>
    <property type="match status" value="1"/>
</dbReference>
<protein>
    <submittedName>
        <fullName evidence="14">NADPH-glutathione reductase</fullName>
    </submittedName>
</protein>
<dbReference type="AlphaFoldDB" id="A0A1Z4VN21"/>
<proteinExistence type="inferred from homology"/>
<dbReference type="FunFam" id="3.50.50.60:FF:000235">
    <property type="entry name" value="Glutathione reductase"/>
    <property type="match status" value="1"/>
</dbReference>
<feature type="binding site" evidence="9">
    <location>
        <position position="261"/>
    </location>
    <ligand>
        <name>NAD(+)</name>
        <dbReference type="ChEBI" id="CHEBI:57540"/>
    </ligand>
</feature>
<evidence type="ECO:0000313" key="14">
    <source>
        <dbReference type="EMBL" id="BAZ92905.1"/>
    </source>
</evidence>
<evidence type="ECO:0000256" key="6">
    <source>
        <dbReference type="ARBA" id="ARBA00023157"/>
    </source>
</evidence>
<feature type="domain" description="Pyridine nucleotide-disulphide oxidoreductase dimerisation" evidence="12">
    <location>
        <begin position="337"/>
        <end position="445"/>
    </location>
</feature>
<feature type="binding site" evidence="9">
    <location>
        <position position="302"/>
    </location>
    <ligand>
        <name>FAD</name>
        <dbReference type="ChEBI" id="CHEBI:57692"/>
    </ligand>
</feature>
<dbReference type="PANTHER" id="PTHR42737">
    <property type="entry name" value="GLUTATHIONE REDUCTASE"/>
    <property type="match status" value="1"/>
</dbReference>
<feature type="disulfide bond" description="Redox-active" evidence="10">
    <location>
        <begin position="42"/>
        <end position="47"/>
    </location>
</feature>
<keyword evidence="9" id="KW-0547">Nucleotide-binding</keyword>
<dbReference type="InterPro" id="IPR006322">
    <property type="entry name" value="Glutathione_Rdtase_euk/bac"/>
</dbReference>
<reference evidence="14 15" key="1">
    <citation type="submission" date="2017-05" db="EMBL/GenBank/DDBJ databases">
        <title>Thiocyanate degradation by Thiohalobacter thiocyanaticus FOKN1.</title>
        <authorList>
            <person name="Oshiki M."/>
            <person name="Fukushima T."/>
            <person name="Kawano S."/>
            <person name="Nakagawa J."/>
        </authorList>
    </citation>
    <scope>NUCLEOTIDE SEQUENCE [LARGE SCALE GENOMIC DNA]</scope>
    <source>
        <strain evidence="14 15">FOKN1</strain>
    </source>
</reference>
<evidence type="ECO:0000256" key="2">
    <source>
        <dbReference type="ARBA" id="ARBA00011738"/>
    </source>
</evidence>
<dbReference type="RefSeq" id="WP_096364398.1">
    <property type="nucleotide sequence ID" value="NZ_AP018052.1"/>
</dbReference>
<sequence length="460" mass="48608">MNKHYDLIAIGGGSGGLAVAERAAQLGRRVAVIDAQPLGGTCVNAGCVPKKVMWHAAQAREAVHQAGAFGIRVQDKGLDWERLVAGRNAYIDGIRDYWSGYAQDQRIDWIRGRARFIDAHTLRVGDEHYQGDHIVIATGGQPIVPPVPGAELGITSDGFFELRQQPRRAAVIGGGYIGVELSGVLRALGSEVSIIALEDRVLEAFDPLISDTLMEAMQQQGIATHMGFQVSGLARGSDGIDIVSARGERLGGFDTVIWAVGRRANTEGLALDRAGVEVNRNGVIPVDAFDATNVPGVYAIGDVTGRMPLTPVAIRAGRQLAARLFGTATASMDYTNIPTVVFAHPSVGALGLTEPAACAEYGDAVRVYETRFTPMRHALGNGGTPTAMKLVCAGPEERIVGCHLIGDGVDEMLQGFAVAINMGATKADFDRTVAIHPTSAEELVTLKQSRPGGCVLADVA</sequence>
<dbReference type="NCBIfam" id="NF004776">
    <property type="entry name" value="PRK06116.1"/>
    <property type="match status" value="1"/>
</dbReference>
<dbReference type="PROSITE" id="PS00076">
    <property type="entry name" value="PYRIDINE_REDOX_1"/>
    <property type="match status" value="1"/>
</dbReference>
<dbReference type="SUPFAM" id="SSF55424">
    <property type="entry name" value="FAD/NAD-linked reductases, dimerisation (C-terminal) domain"/>
    <property type="match status" value="1"/>
</dbReference>
<comment type="similarity">
    <text evidence="1 11">Belongs to the class-I pyridine nucleotide-disulfide oxidoreductase family.</text>
</comment>